<dbReference type="InterPro" id="IPR025489">
    <property type="entry name" value="DUF4381"/>
</dbReference>
<sequence>MAASGPTSALQPAAHGYPATGSRTTAQHARPTSTPRSAVSAPLYNALVHPQPPPPVGWWPPAPGWWIIAGLLLLVLASLPWMIIIWRRQRQRRQLIQRRLASLPQGLNDRDWLAAINILLKRLLKQQGFDAATRLHGQAWLDYLCQHPDVDRDALTPLGTGHYQRQPTLSSEQRQRLLRELARWMRRQHV</sequence>
<name>A0A1V0B835_9GAMM</name>
<dbReference type="KEGG" id="ppha:BVH74_15540"/>
<dbReference type="AlphaFoldDB" id="A0A1V0B835"/>
<evidence type="ECO:0000313" key="4">
    <source>
        <dbReference type="Proteomes" id="UP000243488"/>
    </source>
</evidence>
<evidence type="ECO:0000256" key="2">
    <source>
        <dbReference type="SAM" id="Phobius"/>
    </source>
</evidence>
<gene>
    <name evidence="3" type="ORF">BVH74_15540</name>
</gene>
<dbReference type="EMBL" id="CP020100">
    <property type="protein sequence ID" value="AQZ96077.1"/>
    <property type="molecule type" value="Genomic_DNA"/>
</dbReference>
<evidence type="ECO:0000256" key="1">
    <source>
        <dbReference type="SAM" id="MobiDB-lite"/>
    </source>
</evidence>
<feature type="transmembrane region" description="Helical" evidence="2">
    <location>
        <begin position="64"/>
        <end position="86"/>
    </location>
</feature>
<keyword evidence="2" id="KW-1133">Transmembrane helix</keyword>
<dbReference type="STRING" id="1931241.BVH74_15540"/>
<proteinExistence type="predicted"/>
<keyword evidence="2" id="KW-0472">Membrane</keyword>
<organism evidence="3 4">
    <name type="scientific">Halopseudomonas phragmitis</name>
    <dbReference type="NCBI Taxonomy" id="1931241"/>
    <lineage>
        <taxon>Bacteria</taxon>
        <taxon>Pseudomonadati</taxon>
        <taxon>Pseudomonadota</taxon>
        <taxon>Gammaproteobacteria</taxon>
        <taxon>Pseudomonadales</taxon>
        <taxon>Pseudomonadaceae</taxon>
        <taxon>Halopseudomonas</taxon>
    </lineage>
</organism>
<dbReference type="Pfam" id="PF14316">
    <property type="entry name" value="DUF4381"/>
    <property type="match status" value="1"/>
</dbReference>
<feature type="region of interest" description="Disordered" evidence="1">
    <location>
        <begin position="1"/>
        <end position="37"/>
    </location>
</feature>
<evidence type="ECO:0008006" key="5">
    <source>
        <dbReference type="Google" id="ProtNLM"/>
    </source>
</evidence>
<dbReference type="Proteomes" id="UP000243488">
    <property type="component" value="Chromosome"/>
</dbReference>
<keyword evidence="4" id="KW-1185">Reference proteome</keyword>
<evidence type="ECO:0000313" key="3">
    <source>
        <dbReference type="EMBL" id="AQZ96077.1"/>
    </source>
</evidence>
<feature type="compositionally biased region" description="Polar residues" evidence="1">
    <location>
        <begin position="1"/>
        <end position="10"/>
    </location>
</feature>
<reference evidence="3 4" key="1">
    <citation type="submission" date="2017-03" db="EMBL/GenBank/DDBJ databases">
        <title>Complete genome sequence of the novel DNRA strain Pseudomonas sp. S-6-2 isolated from Chinese polluted river sediment. Journal of Biotechnology.</title>
        <authorList>
            <person name="Li J."/>
            <person name="Xiang F."/>
            <person name="Wang L."/>
            <person name="Xi L."/>
            <person name="Liu J."/>
        </authorList>
    </citation>
    <scope>NUCLEOTIDE SEQUENCE [LARGE SCALE GENOMIC DNA]</scope>
    <source>
        <strain evidence="3 4">S-6-2</strain>
    </source>
</reference>
<protein>
    <recommendedName>
        <fullName evidence="5">DUF4381 domain-containing protein</fullName>
    </recommendedName>
</protein>
<accession>A0A1V0B835</accession>
<keyword evidence="2" id="KW-0812">Transmembrane</keyword>
<feature type="compositionally biased region" description="Polar residues" evidence="1">
    <location>
        <begin position="21"/>
        <end position="37"/>
    </location>
</feature>